<dbReference type="EMBL" id="BSYI01000014">
    <property type="protein sequence ID" value="GMG82865.1"/>
    <property type="molecule type" value="Genomic_DNA"/>
</dbReference>
<dbReference type="RefSeq" id="WP_285671656.1">
    <property type="nucleotide sequence ID" value="NZ_BSYI01000014.1"/>
</dbReference>
<evidence type="ECO:0000256" key="2">
    <source>
        <dbReference type="ARBA" id="ARBA00022475"/>
    </source>
</evidence>
<gene>
    <name evidence="10" type="ORF">LNKW23_20780</name>
</gene>
<keyword evidence="6" id="KW-0051">Antiviral defense</keyword>
<keyword evidence="2" id="KW-1003">Cell membrane</keyword>
<dbReference type="Pfam" id="PF18967">
    <property type="entry name" value="PycTM"/>
    <property type="match status" value="1"/>
</dbReference>
<evidence type="ECO:0000259" key="9">
    <source>
        <dbReference type="Pfam" id="PF18967"/>
    </source>
</evidence>
<accession>A0ABQ6LKT5</accession>
<dbReference type="Proteomes" id="UP001239909">
    <property type="component" value="Unassembled WGS sequence"/>
</dbReference>
<reference evidence="10 11" key="1">
    <citation type="submission" date="2023-04" db="EMBL/GenBank/DDBJ databases">
        <title>Marinoamorphus aggregata gen. nov., sp. Nov., isolate from tissue of brittle star Ophioplocus japonicus.</title>
        <authorList>
            <person name="Kawano K."/>
            <person name="Sawayama S."/>
            <person name="Nakagawa S."/>
        </authorList>
    </citation>
    <scope>NUCLEOTIDE SEQUENCE [LARGE SCALE GENOMIC DNA]</scope>
    <source>
        <strain evidence="10 11">NKW23</strain>
    </source>
</reference>
<comment type="subcellular location">
    <subcellularLocation>
        <location evidence="1">Cell membrane</location>
    </subcellularLocation>
</comment>
<evidence type="ECO:0000256" key="5">
    <source>
        <dbReference type="ARBA" id="ARBA00022989"/>
    </source>
</evidence>
<evidence type="ECO:0000256" key="1">
    <source>
        <dbReference type="ARBA" id="ARBA00004236"/>
    </source>
</evidence>
<evidence type="ECO:0000313" key="11">
    <source>
        <dbReference type="Proteomes" id="UP001239909"/>
    </source>
</evidence>
<keyword evidence="5 8" id="KW-1133">Transmembrane helix</keyword>
<proteinExistence type="predicted"/>
<feature type="transmembrane region" description="Helical" evidence="8">
    <location>
        <begin position="149"/>
        <end position="169"/>
    </location>
</feature>
<evidence type="ECO:0000313" key="10">
    <source>
        <dbReference type="EMBL" id="GMG82865.1"/>
    </source>
</evidence>
<evidence type="ECO:0000256" key="4">
    <source>
        <dbReference type="ARBA" id="ARBA00022741"/>
    </source>
</evidence>
<dbReference type="InterPro" id="IPR043760">
    <property type="entry name" value="PycTM_dom"/>
</dbReference>
<evidence type="ECO:0000256" key="6">
    <source>
        <dbReference type="ARBA" id="ARBA00023118"/>
    </source>
</evidence>
<keyword evidence="11" id="KW-1185">Reference proteome</keyword>
<feature type="domain" description="Pycsar effector protein" evidence="9">
    <location>
        <begin position="21"/>
        <end position="168"/>
    </location>
</feature>
<protein>
    <recommendedName>
        <fullName evidence="9">Pycsar effector protein domain-containing protein</fullName>
    </recommendedName>
</protein>
<sequence length="173" mass="18198">MSADPAAGAPADAEAGARMLARAALDEALIAVRAYDTKAQIVGVGYIFALGVVERIADALEPGFAISVGFVVAAWATLVLPAVMFGYVLYPTRKTVQGPSGRGLLYLRAGAFAEPAAYVAAAREADPLREIAAELFSVSQLREIKRRRFLRALFAAGAALMLLLAAHILQALL</sequence>
<name>A0ABQ6LKT5_9RHOB</name>
<evidence type="ECO:0000256" key="7">
    <source>
        <dbReference type="ARBA" id="ARBA00023136"/>
    </source>
</evidence>
<keyword evidence="3 8" id="KW-0812">Transmembrane</keyword>
<organism evidence="10 11">
    <name type="scientific">Paralimibaculum aggregatum</name>
    <dbReference type="NCBI Taxonomy" id="3036245"/>
    <lineage>
        <taxon>Bacteria</taxon>
        <taxon>Pseudomonadati</taxon>
        <taxon>Pseudomonadota</taxon>
        <taxon>Alphaproteobacteria</taxon>
        <taxon>Rhodobacterales</taxon>
        <taxon>Paracoccaceae</taxon>
        <taxon>Paralimibaculum</taxon>
    </lineage>
</organism>
<evidence type="ECO:0000256" key="8">
    <source>
        <dbReference type="SAM" id="Phobius"/>
    </source>
</evidence>
<comment type="caution">
    <text evidence="10">The sequence shown here is derived from an EMBL/GenBank/DDBJ whole genome shotgun (WGS) entry which is preliminary data.</text>
</comment>
<keyword evidence="7 8" id="KW-0472">Membrane</keyword>
<feature type="transmembrane region" description="Helical" evidence="8">
    <location>
        <begin position="64"/>
        <end position="90"/>
    </location>
</feature>
<keyword evidence="4" id="KW-0547">Nucleotide-binding</keyword>
<evidence type="ECO:0000256" key="3">
    <source>
        <dbReference type="ARBA" id="ARBA00022692"/>
    </source>
</evidence>